<dbReference type="Pfam" id="PF08698">
    <property type="entry name" value="Fcf2"/>
    <property type="match status" value="1"/>
</dbReference>
<dbReference type="AlphaFoldDB" id="A0A238BP08"/>
<accession>A0A238BP08</accession>
<dbReference type="InterPro" id="IPR014810">
    <property type="entry name" value="Fcf2_C"/>
</dbReference>
<evidence type="ECO:0000256" key="2">
    <source>
        <dbReference type="ARBA" id="ARBA00023242"/>
    </source>
</evidence>
<name>A0A238BP08_9BILA</name>
<gene>
    <name evidence="5" type="ORF">X798_06258</name>
</gene>
<evidence type="ECO:0000259" key="4">
    <source>
        <dbReference type="Pfam" id="PF08698"/>
    </source>
</evidence>
<dbReference type="InterPro" id="IPR039883">
    <property type="entry name" value="Fcf2/DNTTIP2"/>
</dbReference>
<dbReference type="GO" id="GO:0003723">
    <property type="term" value="F:RNA binding"/>
    <property type="evidence" value="ECO:0007669"/>
    <property type="project" value="TreeGrafter"/>
</dbReference>
<dbReference type="OrthoDB" id="427886at2759"/>
<feature type="domain" description="Fcf2 pre-rRNA processing C-terminal" evidence="4">
    <location>
        <begin position="137"/>
        <end position="230"/>
    </location>
</feature>
<proteinExistence type="predicted"/>
<organism evidence="5 6">
    <name type="scientific">Onchocerca flexuosa</name>
    <dbReference type="NCBI Taxonomy" id="387005"/>
    <lineage>
        <taxon>Eukaryota</taxon>
        <taxon>Metazoa</taxon>
        <taxon>Ecdysozoa</taxon>
        <taxon>Nematoda</taxon>
        <taxon>Chromadorea</taxon>
        <taxon>Rhabditida</taxon>
        <taxon>Spirurina</taxon>
        <taxon>Spiruromorpha</taxon>
        <taxon>Filarioidea</taxon>
        <taxon>Onchocercidae</taxon>
        <taxon>Onchocerca</taxon>
    </lineage>
</organism>
<sequence length="262" mass="30561">MWTCNERNKVSFLEDDEGTSSSDVDDGQNAKAKVTLKNKVDFRCFPQTEEVKTNDLFVLDVDGTSNIDMNVARKPFFTTKCDVKKSKTLDTDSILDKTTKELLSKSIIKPGFEKYLGEGHMPVSWRALKKQRKMDRERTKGDAWYNLPAGEMTEKRERDLKIIQMRESLDSKAHYRKNDRSVLPKYFQIGTIIETKADFYSSRIPKKQRKKTIVEELLADTDLQTKQRQKYQEIKAREAVAKRGAFQHSSYPKKRKFRQNAR</sequence>
<keyword evidence="6" id="KW-1185">Reference proteome</keyword>
<dbReference type="EMBL" id="KZ270065">
    <property type="protein sequence ID" value="OZC06754.1"/>
    <property type="molecule type" value="Genomic_DNA"/>
</dbReference>
<evidence type="ECO:0000256" key="1">
    <source>
        <dbReference type="ARBA" id="ARBA00004604"/>
    </source>
</evidence>
<dbReference type="GO" id="GO:0006396">
    <property type="term" value="P:RNA processing"/>
    <property type="evidence" value="ECO:0007669"/>
    <property type="project" value="TreeGrafter"/>
</dbReference>
<dbReference type="PANTHER" id="PTHR21686:SF12">
    <property type="entry name" value="DEOXYNUCLEOTIDYLTRANSFERASE TERMINAL-INTERACTING PROTEIN 2"/>
    <property type="match status" value="1"/>
</dbReference>
<evidence type="ECO:0000313" key="6">
    <source>
        <dbReference type="Proteomes" id="UP000242913"/>
    </source>
</evidence>
<feature type="compositionally biased region" description="Basic residues" evidence="3">
    <location>
        <begin position="251"/>
        <end position="262"/>
    </location>
</feature>
<reference evidence="5 6" key="1">
    <citation type="submission" date="2015-12" db="EMBL/GenBank/DDBJ databases">
        <title>Draft genome of the nematode, Onchocerca flexuosa.</title>
        <authorList>
            <person name="Mitreva M."/>
        </authorList>
    </citation>
    <scope>NUCLEOTIDE SEQUENCE [LARGE SCALE GENOMIC DNA]</scope>
    <source>
        <strain evidence="5">Red Deer</strain>
    </source>
</reference>
<evidence type="ECO:0000256" key="3">
    <source>
        <dbReference type="SAM" id="MobiDB-lite"/>
    </source>
</evidence>
<keyword evidence="2" id="KW-0539">Nucleus</keyword>
<comment type="subcellular location">
    <subcellularLocation>
        <location evidence="1">Nucleus</location>
        <location evidence="1">Nucleolus</location>
    </subcellularLocation>
</comment>
<feature type="region of interest" description="Disordered" evidence="3">
    <location>
        <begin position="242"/>
        <end position="262"/>
    </location>
</feature>
<dbReference type="PANTHER" id="PTHR21686">
    <property type="entry name" value="DEOXYNUCLEOTIDYLTRANSFERASE TERMINAL-INTERACTING PROTEIN 2"/>
    <property type="match status" value="1"/>
</dbReference>
<evidence type="ECO:0000313" key="5">
    <source>
        <dbReference type="EMBL" id="OZC06754.1"/>
    </source>
</evidence>
<dbReference type="Proteomes" id="UP000242913">
    <property type="component" value="Unassembled WGS sequence"/>
</dbReference>
<protein>
    <submittedName>
        <fullName evidence="5">Fcf2 pre-rRNA processing</fullName>
    </submittedName>
</protein>
<feature type="non-terminal residue" evidence="5">
    <location>
        <position position="262"/>
    </location>
</feature>
<dbReference type="GO" id="GO:0005730">
    <property type="term" value="C:nucleolus"/>
    <property type="evidence" value="ECO:0007669"/>
    <property type="project" value="UniProtKB-SubCell"/>
</dbReference>